<dbReference type="GO" id="GO:0006032">
    <property type="term" value="P:chitin catabolic process"/>
    <property type="evidence" value="ECO:0007669"/>
    <property type="project" value="InterPro"/>
</dbReference>
<protein>
    <submittedName>
        <fullName evidence="4">Lytic enzyme</fullName>
    </submittedName>
</protein>
<feature type="domain" description="Peptidoglycan binding-like" evidence="3">
    <location>
        <begin position="247"/>
        <end position="307"/>
    </location>
</feature>
<feature type="region of interest" description="Disordered" evidence="1">
    <location>
        <begin position="200"/>
        <end position="219"/>
    </location>
</feature>
<dbReference type="SUPFAM" id="SSF53955">
    <property type="entry name" value="Lysozyme-like"/>
    <property type="match status" value="1"/>
</dbReference>
<keyword evidence="5" id="KW-1185">Reference proteome</keyword>
<dbReference type="Gene3D" id="1.10.530.10">
    <property type="match status" value="1"/>
</dbReference>
<dbReference type="InterPro" id="IPR052354">
    <property type="entry name" value="Cell_Wall_Dynamics_Protein"/>
</dbReference>
<evidence type="ECO:0000259" key="3">
    <source>
        <dbReference type="Pfam" id="PF01471"/>
    </source>
</evidence>
<dbReference type="GO" id="GO:0016998">
    <property type="term" value="P:cell wall macromolecule catabolic process"/>
    <property type="evidence" value="ECO:0007669"/>
    <property type="project" value="InterPro"/>
</dbReference>
<dbReference type="PANTHER" id="PTHR34408:SF1">
    <property type="entry name" value="GLYCOSYL HYDROLASE FAMILY 19 DOMAIN-CONTAINING PROTEIN HI_1415"/>
    <property type="match status" value="1"/>
</dbReference>
<dbReference type="InterPro" id="IPR036366">
    <property type="entry name" value="PGBDSf"/>
</dbReference>
<evidence type="ECO:0000313" key="5">
    <source>
        <dbReference type="Proteomes" id="UP000218968"/>
    </source>
</evidence>
<name>A0A290XBC2_9GAMM</name>
<reference evidence="5" key="1">
    <citation type="submission" date="2017-09" db="EMBL/GenBank/DDBJ databases">
        <title>Luteimonas liuhanmingii sp.nov., isolated from the intestinal contents of Tibetan Plateau Pika in Yushu, Qinghai Province, China.</title>
        <authorList>
            <person name="Gui Z."/>
        </authorList>
    </citation>
    <scope>NUCLEOTIDE SEQUENCE [LARGE SCALE GENOMIC DNA]</scope>
    <source>
        <strain evidence="5">100111</strain>
    </source>
</reference>
<sequence>MNMEREAQLLRDAYAAGITQPRELANFMAQVGHESGGLRQLEESFRYTRSAEQVSGKVRSALREGREPLEAARLDALAGRPERLAELMYGGRMGNDDPGDGYRYRGRGYIQLTGKNQYADAGEALGLDLVRQPDLAAQPDHASRIATWYWQQNVPREVRNDARGAGAAINGRDPPNGLTDRAHRFELWVRELTPERIQALSTERSGDRSPNGGAPVTPDAFWSQTQTARRGAADVSIAGGLLRQGDRGPEVRAVQQALAALGSTDAGNASLQADGLFGPRTADAVRTLQQKHGLPADGVVGPDTRELIARVTRTRPLIESSEQATAPPGTALDELLTAARAGNPAALKSALADFSQTAIGRSFHSAHAAHAIEAVQGATLAAPQPTEYDPR</sequence>
<dbReference type="Pfam" id="PF01471">
    <property type="entry name" value="PG_binding_1"/>
    <property type="match status" value="1"/>
</dbReference>
<dbReference type="RefSeq" id="WP_096296729.1">
    <property type="nucleotide sequence ID" value="NZ_CP023406.1"/>
</dbReference>
<dbReference type="InterPro" id="IPR002477">
    <property type="entry name" value="Peptidoglycan-bd-like"/>
</dbReference>
<dbReference type="PANTHER" id="PTHR34408">
    <property type="entry name" value="FAMILY PROTEIN, PUTATIVE-RELATED"/>
    <property type="match status" value="1"/>
</dbReference>
<dbReference type="OrthoDB" id="1491023at2"/>
<dbReference type="GO" id="GO:0004568">
    <property type="term" value="F:chitinase activity"/>
    <property type="evidence" value="ECO:0007669"/>
    <property type="project" value="InterPro"/>
</dbReference>
<gene>
    <name evidence="4" type="ORF">CNR27_02160</name>
</gene>
<dbReference type="Gene3D" id="1.10.101.10">
    <property type="entry name" value="PGBD-like superfamily/PGBD"/>
    <property type="match status" value="1"/>
</dbReference>
<dbReference type="KEGG" id="lum:CNR27_02160"/>
<dbReference type="Proteomes" id="UP000218968">
    <property type="component" value="Chromosome"/>
</dbReference>
<dbReference type="EMBL" id="CP023406">
    <property type="protein sequence ID" value="ATD66399.1"/>
    <property type="molecule type" value="Genomic_DNA"/>
</dbReference>
<dbReference type="Pfam" id="PF00182">
    <property type="entry name" value="Glyco_hydro_19"/>
    <property type="match status" value="1"/>
</dbReference>
<dbReference type="InterPro" id="IPR036365">
    <property type="entry name" value="PGBD-like_sf"/>
</dbReference>
<dbReference type="InterPro" id="IPR023346">
    <property type="entry name" value="Lysozyme-like_dom_sf"/>
</dbReference>
<evidence type="ECO:0000259" key="2">
    <source>
        <dbReference type="Pfam" id="PF00182"/>
    </source>
</evidence>
<organism evidence="4 5">
    <name type="scientific">Luteimonas chenhongjianii</name>
    <dbReference type="NCBI Taxonomy" id="2006110"/>
    <lineage>
        <taxon>Bacteria</taxon>
        <taxon>Pseudomonadati</taxon>
        <taxon>Pseudomonadota</taxon>
        <taxon>Gammaproteobacteria</taxon>
        <taxon>Lysobacterales</taxon>
        <taxon>Lysobacteraceae</taxon>
        <taxon>Luteimonas</taxon>
    </lineage>
</organism>
<evidence type="ECO:0000313" key="4">
    <source>
        <dbReference type="EMBL" id="ATD66399.1"/>
    </source>
</evidence>
<feature type="domain" description="Glycoside hydrolase family 19 catalytic" evidence="2">
    <location>
        <begin position="101"/>
        <end position="152"/>
    </location>
</feature>
<dbReference type="AlphaFoldDB" id="A0A290XBC2"/>
<accession>A0A290XBC2</accession>
<dbReference type="SUPFAM" id="SSF47090">
    <property type="entry name" value="PGBD-like"/>
    <property type="match status" value="1"/>
</dbReference>
<proteinExistence type="predicted"/>
<dbReference type="InterPro" id="IPR000726">
    <property type="entry name" value="Glyco_hydro_19_cat"/>
</dbReference>
<evidence type="ECO:0000256" key="1">
    <source>
        <dbReference type="SAM" id="MobiDB-lite"/>
    </source>
</evidence>